<name>A0A1H6VII7_9BACT</name>
<organism evidence="2 3">
    <name type="scientific">Cyclobacterium xiamenense</name>
    <dbReference type="NCBI Taxonomy" id="1297121"/>
    <lineage>
        <taxon>Bacteria</taxon>
        <taxon>Pseudomonadati</taxon>
        <taxon>Bacteroidota</taxon>
        <taxon>Cytophagia</taxon>
        <taxon>Cytophagales</taxon>
        <taxon>Cyclobacteriaceae</taxon>
        <taxon>Cyclobacterium</taxon>
    </lineage>
</organism>
<reference evidence="3" key="1">
    <citation type="submission" date="2016-10" db="EMBL/GenBank/DDBJ databases">
        <authorList>
            <person name="Varghese N."/>
            <person name="Submissions S."/>
        </authorList>
    </citation>
    <scope>NUCLEOTIDE SEQUENCE [LARGE SCALE GENOMIC DNA]</scope>
    <source>
        <strain evidence="3">IBRC-M 10761</strain>
    </source>
</reference>
<dbReference type="EMBL" id="FNZH01000002">
    <property type="protein sequence ID" value="SEJ04489.1"/>
    <property type="molecule type" value="Genomic_DNA"/>
</dbReference>
<proteinExistence type="predicted"/>
<feature type="transmembrane region" description="Helical" evidence="1">
    <location>
        <begin position="53"/>
        <end position="71"/>
    </location>
</feature>
<keyword evidence="1" id="KW-1133">Transmembrane helix</keyword>
<evidence type="ECO:0000313" key="2">
    <source>
        <dbReference type="EMBL" id="SEJ04489.1"/>
    </source>
</evidence>
<feature type="transmembrane region" description="Helical" evidence="1">
    <location>
        <begin position="83"/>
        <end position="101"/>
    </location>
</feature>
<keyword evidence="1" id="KW-0472">Membrane</keyword>
<protein>
    <submittedName>
        <fullName evidence="2">MerC mercury resistance protein</fullName>
    </submittedName>
</protein>
<dbReference type="STRING" id="1416801.SAMN05192553_102104"/>
<dbReference type="InterPro" id="IPR004891">
    <property type="entry name" value="Mercury-R_MerC"/>
</dbReference>
<dbReference type="GO" id="GO:0015097">
    <property type="term" value="F:mercury ion transmembrane transporter activity"/>
    <property type="evidence" value="ECO:0007669"/>
    <property type="project" value="InterPro"/>
</dbReference>
<dbReference type="GO" id="GO:0016020">
    <property type="term" value="C:membrane"/>
    <property type="evidence" value="ECO:0007669"/>
    <property type="project" value="InterPro"/>
</dbReference>
<dbReference type="OrthoDB" id="5966279at2"/>
<feature type="transmembrane region" description="Helical" evidence="1">
    <location>
        <begin position="12"/>
        <end position="41"/>
    </location>
</feature>
<dbReference type="Proteomes" id="UP000199403">
    <property type="component" value="Unassembled WGS sequence"/>
</dbReference>
<evidence type="ECO:0000256" key="1">
    <source>
        <dbReference type="SAM" id="Phobius"/>
    </source>
</evidence>
<accession>A0A1H6VII7</accession>
<sequence>MLRRTAMKSHFIGFHLDFVGFTTSLLCAVHCAALPLLLSLAPLTGLQFLDNPAIEQAVILLSFLFASLAMAQGYRKYHQKTRPLWLVVGGFLLIGSGHYFHSDWGEPVLSSAGGLSIALAHLINWKHIRQSATSCRLPKNRLNP</sequence>
<evidence type="ECO:0000313" key="3">
    <source>
        <dbReference type="Proteomes" id="UP000199403"/>
    </source>
</evidence>
<keyword evidence="1" id="KW-0812">Transmembrane</keyword>
<dbReference type="Pfam" id="PF03203">
    <property type="entry name" value="MerC"/>
    <property type="match status" value="1"/>
</dbReference>
<keyword evidence="3" id="KW-1185">Reference proteome</keyword>
<dbReference type="AlphaFoldDB" id="A0A1H6VII7"/>
<gene>
    <name evidence="2" type="ORF">SAMN05192553_102104</name>
</gene>